<feature type="region of interest" description="Disordered" evidence="1">
    <location>
        <begin position="1"/>
        <end position="25"/>
    </location>
</feature>
<evidence type="ECO:0000313" key="4">
    <source>
        <dbReference type="EMBL" id="CUS42874.1"/>
    </source>
</evidence>
<protein>
    <submittedName>
        <fullName evidence="4">Putative membrane protein</fullName>
    </submittedName>
</protein>
<feature type="compositionally biased region" description="Low complexity" evidence="1">
    <location>
        <begin position="1"/>
        <end position="11"/>
    </location>
</feature>
<reference evidence="4" key="1">
    <citation type="submission" date="2015-10" db="EMBL/GenBank/DDBJ databases">
        <authorList>
            <person name="Gilbert D.G."/>
        </authorList>
    </citation>
    <scope>NUCLEOTIDE SEQUENCE</scope>
</reference>
<proteinExistence type="predicted"/>
<dbReference type="InterPro" id="IPR051276">
    <property type="entry name" value="Saccharopine_DH-like_oxidrdct"/>
</dbReference>
<dbReference type="EMBL" id="CZQC01000071">
    <property type="protein sequence ID" value="CUS42874.1"/>
    <property type="molecule type" value="Genomic_DNA"/>
</dbReference>
<feature type="transmembrane region" description="Helical" evidence="2">
    <location>
        <begin position="34"/>
        <end position="52"/>
    </location>
</feature>
<evidence type="ECO:0000256" key="1">
    <source>
        <dbReference type="SAM" id="MobiDB-lite"/>
    </source>
</evidence>
<dbReference type="AlphaFoldDB" id="A0A160THI9"/>
<evidence type="ECO:0000256" key="2">
    <source>
        <dbReference type="SAM" id="Phobius"/>
    </source>
</evidence>
<keyword evidence="2" id="KW-1133">Transmembrane helix</keyword>
<dbReference type="Pfam" id="PF03435">
    <property type="entry name" value="Sacchrp_dh_NADP"/>
    <property type="match status" value="1"/>
</dbReference>
<feature type="domain" description="Saccharopine dehydrogenase NADP binding" evidence="3">
    <location>
        <begin position="35"/>
        <end position="168"/>
    </location>
</feature>
<gene>
    <name evidence="4" type="ORF">MGWOODY_Tha2950</name>
</gene>
<accession>A0A160THI9</accession>
<keyword evidence="2" id="KW-0812">Transmembrane</keyword>
<dbReference type="InterPro" id="IPR005097">
    <property type="entry name" value="Sacchrp_dh_NADP-bd"/>
</dbReference>
<dbReference type="GO" id="GO:0009247">
    <property type="term" value="P:glycolipid biosynthetic process"/>
    <property type="evidence" value="ECO:0007669"/>
    <property type="project" value="TreeGrafter"/>
</dbReference>
<organism evidence="4">
    <name type="scientific">hydrothermal vent metagenome</name>
    <dbReference type="NCBI Taxonomy" id="652676"/>
    <lineage>
        <taxon>unclassified sequences</taxon>
        <taxon>metagenomes</taxon>
        <taxon>ecological metagenomes</taxon>
    </lineage>
</organism>
<name>A0A160THI9_9ZZZZ</name>
<sequence length="445" mass="48273">MTKATKQPTKTTRTRQPAKAKAATPTTSESQYDLIIFGATSFVGAILTRYIAAQFGLNKELKWAIAGRSEIKLQKVRGTLVKALGDDAKNVPMLIADAANEAQLRDLCAKTNVIVSTVGPYALYGEPLVKVCAETGTDYCDLTGEPQWIKRMLEKYEAKAKASGARIVHCCGFDSVPSDMGVYFLQQQAEQEFGCVAPSVKMRVKAAKGGMSGGTIASIVNLTKEYIANPSLRKELADPYSICPPGHRFSTKQVDQRGAKFDSQFKAWSAPFIMAAINTRVVHRSNALLGKKYGNDFTYEETMLTGRGAKGRAMATGITLGLGAFMAGAAIKPTRWLLERFVLPKPGQGPSPKAQEAGFYDIRFAGLTKDGRKILTRVTGDMDPGYGSTGKLLGQAAAGLALDFHKNGKKCDKEGGFWTPGSIFDQRYIDRLQDFAGVTFEVLEK</sequence>
<keyword evidence="2" id="KW-0472">Membrane</keyword>
<dbReference type="InterPro" id="IPR036291">
    <property type="entry name" value="NAD(P)-bd_dom_sf"/>
</dbReference>
<dbReference type="PANTHER" id="PTHR12286:SF5">
    <property type="entry name" value="SACCHAROPINE DEHYDROGENASE-LIKE OXIDOREDUCTASE"/>
    <property type="match status" value="1"/>
</dbReference>
<dbReference type="GO" id="GO:0005886">
    <property type="term" value="C:plasma membrane"/>
    <property type="evidence" value="ECO:0007669"/>
    <property type="project" value="TreeGrafter"/>
</dbReference>
<dbReference type="SUPFAM" id="SSF51735">
    <property type="entry name" value="NAD(P)-binding Rossmann-fold domains"/>
    <property type="match status" value="1"/>
</dbReference>
<dbReference type="Gene3D" id="3.40.50.720">
    <property type="entry name" value="NAD(P)-binding Rossmann-like Domain"/>
    <property type="match status" value="1"/>
</dbReference>
<dbReference type="PANTHER" id="PTHR12286">
    <property type="entry name" value="SACCHAROPINE DEHYDROGENASE-LIKE OXIDOREDUCTASE"/>
    <property type="match status" value="1"/>
</dbReference>
<evidence type="ECO:0000259" key="3">
    <source>
        <dbReference type="Pfam" id="PF03435"/>
    </source>
</evidence>